<dbReference type="Gene3D" id="3.40.50.720">
    <property type="entry name" value="NAD(P)-binding Rossmann-like Domain"/>
    <property type="match status" value="1"/>
</dbReference>
<dbReference type="GO" id="GO:0008641">
    <property type="term" value="F:ubiquitin-like modifier activating enzyme activity"/>
    <property type="evidence" value="ECO:0007669"/>
    <property type="project" value="InterPro"/>
</dbReference>
<dbReference type="Proteomes" id="UP000215563">
    <property type="component" value="Unassembled WGS sequence"/>
</dbReference>
<organism evidence="2 3">
    <name type="scientific">Amycolatopsis alba DSM 44262</name>
    <dbReference type="NCBI Taxonomy" id="1125972"/>
    <lineage>
        <taxon>Bacteria</taxon>
        <taxon>Bacillati</taxon>
        <taxon>Actinomycetota</taxon>
        <taxon>Actinomycetes</taxon>
        <taxon>Pseudonocardiales</taxon>
        <taxon>Pseudonocardiaceae</taxon>
        <taxon>Amycolatopsis</taxon>
    </lineage>
</organism>
<dbReference type="PANTHER" id="PTHR43267:SF1">
    <property type="entry name" value="TRNA THREONYLCARBAMOYLADENOSINE DEHYDRATASE"/>
    <property type="match status" value="1"/>
</dbReference>
<evidence type="ECO:0000313" key="3">
    <source>
        <dbReference type="Proteomes" id="UP000215563"/>
    </source>
</evidence>
<reference evidence="2 3" key="1">
    <citation type="submission" date="2017-07" db="EMBL/GenBank/DDBJ databases">
        <title>Amycolatopsis alba DSM 44262 Genome sequencing and assembly.</title>
        <authorList>
            <person name="Kaur N."/>
            <person name="Mayilraj S."/>
        </authorList>
    </citation>
    <scope>NUCLEOTIDE SEQUENCE [LARGE SCALE GENOMIC DNA]</scope>
    <source>
        <strain evidence="2 3">DSM 44262</strain>
    </source>
</reference>
<dbReference type="SUPFAM" id="SSF69572">
    <property type="entry name" value="Activating enzymes of the ubiquitin-like proteins"/>
    <property type="match status" value="1"/>
</dbReference>
<sequence length="449" mass="48601">MNPPAPGWNLTLSPQLWSDLQRHLFRPDDDEHGAVILAGRTDGPRGPRLLARELILATDGVDYIEGTTGYRALKPEFVRDAALRARDEKLNYLAVHNHFGTTTVSFSPVDLASHERGYPALRKITRQTVGGLVLTSRAAAGDLWLPDGTRAPLTEVVIPGGNLIRLTPSPASATLSDPCHDRQARLFGDRGQQAFRKMRVAVVGLGGVGSLVVELLARLGVGHLVLVDHDTVDETNLPRLVAADQGDIGSNKIELAARNAQRANPAIDLTVIPEQVQHPEALRAVAATDWIFLAADTDAARHWINQTVHQYLVPATQAGVKIPVDTAGKVGRIHVAVRQLIPAGSCMWCDGLINPTALALDMLPGKIQERARYVDEIPAPSVIALNSLAAGEAVNHFMLAVTNFHTDDDEHSFLHFPRSGQRAYQKARRDPTCPTCSSLGRIARGDTPS</sequence>
<dbReference type="PANTHER" id="PTHR43267">
    <property type="entry name" value="TRNA THREONYLCARBAMOYLADENOSINE DEHYDRATASE"/>
    <property type="match status" value="1"/>
</dbReference>
<dbReference type="Pfam" id="PF00899">
    <property type="entry name" value="ThiF"/>
    <property type="match status" value="1"/>
</dbReference>
<accession>A0A229RG30</accession>
<dbReference type="InterPro" id="IPR000594">
    <property type="entry name" value="ThiF_NAD_FAD-bd"/>
</dbReference>
<dbReference type="GO" id="GO:0061503">
    <property type="term" value="F:tRNA threonylcarbamoyladenosine dehydratase"/>
    <property type="evidence" value="ECO:0007669"/>
    <property type="project" value="TreeGrafter"/>
</dbReference>
<dbReference type="InterPro" id="IPR045886">
    <property type="entry name" value="ThiF/MoeB/HesA"/>
</dbReference>
<evidence type="ECO:0000259" key="1">
    <source>
        <dbReference type="Pfam" id="PF00899"/>
    </source>
</evidence>
<dbReference type="InterPro" id="IPR035985">
    <property type="entry name" value="Ubiquitin-activating_enz"/>
</dbReference>
<dbReference type="GO" id="GO:0061504">
    <property type="term" value="P:cyclic threonylcarbamoyladenosine biosynthetic process"/>
    <property type="evidence" value="ECO:0007669"/>
    <property type="project" value="TreeGrafter"/>
</dbReference>
<proteinExistence type="predicted"/>
<feature type="domain" description="THIF-type NAD/FAD binding fold" evidence="1">
    <location>
        <begin position="180"/>
        <end position="394"/>
    </location>
</feature>
<keyword evidence="3" id="KW-1185">Reference proteome</keyword>
<comment type="caution">
    <text evidence="2">The sequence shown here is derived from an EMBL/GenBank/DDBJ whole genome shotgun (WGS) entry which is preliminary data.</text>
</comment>
<dbReference type="AlphaFoldDB" id="A0A229RG30"/>
<gene>
    <name evidence="2" type="ORF">CFP75_31405</name>
</gene>
<dbReference type="EMBL" id="NMQU01000104">
    <property type="protein sequence ID" value="OXM45449.1"/>
    <property type="molecule type" value="Genomic_DNA"/>
</dbReference>
<evidence type="ECO:0000313" key="2">
    <source>
        <dbReference type="EMBL" id="OXM45449.1"/>
    </source>
</evidence>
<protein>
    <submittedName>
        <fullName evidence="2">Thiamine biosynthesis protein ThiF</fullName>
    </submittedName>
</protein>
<name>A0A229RG30_AMYAL</name>